<dbReference type="RefSeq" id="WP_090933013.1">
    <property type="nucleotide sequence ID" value="NZ_FOTS01000005.1"/>
</dbReference>
<dbReference type="GO" id="GO:0008168">
    <property type="term" value="F:methyltransferase activity"/>
    <property type="evidence" value="ECO:0007669"/>
    <property type="project" value="UniProtKB-KW"/>
</dbReference>
<proteinExistence type="predicted"/>
<keyword evidence="3" id="KW-1185">Reference proteome</keyword>
<dbReference type="STRING" id="1123291.SAMN04490355_100519"/>
<dbReference type="Gene3D" id="3.40.50.150">
    <property type="entry name" value="Vaccinia Virus protein VP39"/>
    <property type="match status" value="1"/>
</dbReference>
<evidence type="ECO:0000313" key="3">
    <source>
        <dbReference type="Proteomes" id="UP000199520"/>
    </source>
</evidence>
<dbReference type="GO" id="GO:0032259">
    <property type="term" value="P:methylation"/>
    <property type="evidence" value="ECO:0007669"/>
    <property type="project" value="UniProtKB-KW"/>
</dbReference>
<protein>
    <submittedName>
        <fullName evidence="2">Methyltransferase, FkbM family</fullName>
    </submittedName>
</protein>
<dbReference type="Proteomes" id="UP000199520">
    <property type="component" value="Unassembled WGS sequence"/>
</dbReference>
<sequence>MENDRKVFNNVNYIKMKYFKREDWTCLQELIDLSERIFYDFESIDKNIENEIIIFGAGSAGQKLYQLYNKNNITVRYFCDNDKSKHNIKIDGVSVISPEQLVQLSHPFIIIASTYWLEIEKQVIELGLPYSIIDIDQGFGEKLNDIKENLEKLYEVYSLLNDDRSRFVFLTRLKAIIINAEEYLNLVSEGNEYWALPQFVNNPNEIFVDAGAFNGDTVDSFLYNNGGNFKKIYAFEPNHEQFENLRNKTNYFMRCSKLPLSSIECIQAGVGERDETLSFYKNEGVPAGSTFYKDFTKFSSCNMIENIRIYALDSYLKDIPITLLKADVEGFELAMLKGAQDIICKERPRLAIAIYHKQEDLWEIPLFIKKLVPEYKMAIRHHGTIHYWFETVLYCWI</sequence>
<dbReference type="SUPFAM" id="SSF53335">
    <property type="entry name" value="S-adenosyl-L-methionine-dependent methyltransferases"/>
    <property type="match status" value="1"/>
</dbReference>
<keyword evidence="2" id="KW-0808">Transferase</keyword>
<dbReference type="InterPro" id="IPR006342">
    <property type="entry name" value="FkbM_mtfrase"/>
</dbReference>
<dbReference type="PANTHER" id="PTHR34203:SF15">
    <property type="entry name" value="SLL1173 PROTEIN"/>
    <property type="match status" value="1"/>
</dbReference>
<name>A0A1I4HTY1_9FIRM</name>
<evidence type="ECO:0000313" key="2">
    <source>
        <dbReference type="EMBL" id="SFL45223.1"/>
    </source>
</evidence>
<dbReference type="InterPro" id="IPR052514">
    <property type="entry name" value="SAM-dependent_MTase"/>
</dbReference>
<dbReference type="EMBL" id="FOTS01000005">
    <property type="protein sequence ID" value="SFL45223.1"/>
    <property type="molecule type" value="Genomic_DNA"/>
</dbReference>
<dbReference type="OrthoDB" id="5329963at2"/>
<dbReference type="Gene3D" id="3.40.50.720">
    <property type="entry name" value="NAD(P)-binding Rossmann-like Domain"/>
    <property type="match status" value="1"/>
</dbReference>
<keyword evidence="2" id="KW-0489">Methyltransferase</keyword>
<reference evidence="3" key="1">
    <citation type="submission" date="2016-10" db="EMBL/GenBank/DDBJ databases">
        <authorList>
            <person name="Varghese N."/>
            <person name="Submissions S."/>
        </authorList>
    </citation>
    <scope>NUCLEOTIDE SEQUENCE [LARGE SCALE GENOMIC DNA]</scope>
    <source>
        <strain evidence="3">DSM 13327</strain>
    </source>
</reference>
<dbReference type="PANTHER" id="PTHR34203">
    <property type="entry name" value="METHYLTRANSFERASE, FKBM FAMILY PROTEIN"/>
    <property type="match status" value="1"/>
</dbReference>
<dbReference type="NCBIfam" id="TIGR01444">
    <property type="entry name" value="fkbM_fam"/>
    <property type="match status" value="1"/>
</dbReference>
<gene>
    <name evidence="2" type="ORF">SAMN04490355_100519</name>
</gene>
<feature type="domain" description="Methyltransferase FkbM" evidence="1">
    <location>
        <begin position="209"/>
        <end position="365"/>
    </location>
</feature>
<dbReference type="InterPro" id="IPR029063">
    <property type="entry name" value="SAM-dependent_MTases_sf"/>
</dbReference>
<dbReference type="AlphaFoldDB" id="A0A1I4HTY1"/>
<organism evidence="2 3">
    <name type="scientific">Pelosinus propionicus DSM 13327</name>
    <dbReference type="NCBI Taxonomy" id="1123291"/>
    <lineage>
        <taxon>Bacteria</taxon>
        <taxon>Bacillati</taxon>
        <taxon>Bacillota</taxon>
        <taxon>Negativicutes</taxon>
        <taxon>Selenomonadales</taxon>
        <taxon>Sporomusaceae</taxon>
        <taxon>Pelosinus</taxon>
    </lineage>
</organism>
<dbReference type="Pfam" id="PF05050">
    <property type="entry name" value="Methyltransf_21"/>
    <property type="match status" value="1"/>
</dbReference>
<accession>A0A1I4HTY1</accession>
<evidence type="ECO:0000259" key="1">
    <source>
        <dbReference type="Pfam" id="PF05050"/>
    </source>
</evidence>